<dbReference type="GO" id="GO:0000166">
    <property type="term" value="F:nucleotide binding"/>
    <property type="evidence" value="ECO:0007669"/>
    <property type="project" value="UniProtKB-KW"/>
</dbReference>
<dbReference type="PANTHER" id="PTHR47878">
    <property type="entry name" value="OXIDOREDUCTASE FAD/NAD(P)-BINDING DOMAIN PROTEIN"/>
    <property type="match status" value="1"/>
</dbReference>
<dbReference type="AlphaFoldDB" id="A0A2U1CS51"/>
<dbReference type="InterPro" id="IPR051930">
    <property type="entry name" value="FNR_type-1"/>
</dbReference>
<dbReference type="GO" id="GO:0004324">
    <property type="term" value="F:ferredoxin-NADP+ reductase activity"/>
    <property type="evidence" value="ECO:0007669"/>
    <property type="project" value="UniProtKB-EC"/>
</dbReference>
<dbReference type="Gene3D" id="3.40.50.80">
    <property type="entry name" value="Nucleotide-binding domain of ferredoxin-NADP reductase (FNR) module"/>
    <property type="match status" value="1"/>
</dbReference>
<dbReference type="Pfam" id="PF00175">
    <property type="entry name" value="NAD_binding_1"/>
    <property type="match status" value="1"/>
</dbReference>
<dbReference type="RefSeq" id="WP_017524549.1">
    <property type="nucleotide sequence ID" value="NZ_JACCEX010000001.1"/>
</dbReference>
<protein>
    <recommendedName>
        <fullName evidence="2">ferredoxin--NADP(+) reductase</fullName>
        <ecNumber evidence="2">1.18.1.2</ecNumber>
    </recommendedName>
</protein>
<reference evidence="6 7" key="1">
    <citation type="submission" date="2018-04" db="EMBL/GenBank/DDBJ databases">
        <title>Genomic Encyclopedia of Type Strains, Phase IV (KMG-IV): sequencing the most valuable type-strain genomes for metagenomic binning, comparative biology and taxonomic classification.</title>
        <authorList>
            <person name="Goeker M."/>
        </authorList>
    </citation>
    <scope>NUCLEOTIDE SEQUENCE [LARGE SCALE GENOMIC DNA]</scope>
    <source>
        <strain evidence="6 7">DSM 10065</strain>
    </source>
</reference>
<dbReference type="PROSITE" id="PS51384">
    <property type="entry name" value="FAD_FR"/>
    <property type="match status" value="1"/>
</dbReference>
<dbReference type="InterPro" id="IPR017938">
    <property type="entry name" value="Riboflavin_synthase-like_b-brl"/>
</dbReference>
<dbReference type="Gene3D" id="2.40.30.10">
    <property type="entry name" value="Translation factors"/>
    <property type="match status" value="1"/>
</dbReference>
<gene>
    <name evidence="6" type="ORF">C7440_1136</name>
</gene>
<comment type="similarity">
    <text evidence="1">Belongs to the ferredoxin--NADP reductase type 1 family.</text>
</comment>
<evidence type="ECO:0000256" key="2">
    <source>
        <dbReference type="ARBA" id="ARBA00013223"/>
    </source>
</evidence>
<dbReference type="GO" id="GO:0034599">
    <property type="term" value="P:cellular response to oxidative stress"/>
    <property type="evidence" value="ECO:0007669"/>
    <property type="project" value="TreeGrafter"/>
</dbReference>
<evidence type="ECO:0000256" key="1">
    <source>
        <dbReference type="ARBA" id="ARBA00008312"/>
    </source>
</evidence>
<evidence type="ECO:0000313" key="7">
    <source>
        <dbReference type="Proteomes" id="UP000246145"/>
    </source>
</evidence>
<evidence type="ECO:0000259" key="5">
    <source>
        <dbReference type="PROSITE" id="PS51384"/>
    </source>
</evidence>
<dbReference type="Proteomes" id="UP000246145">
    <property type="component" value="Unassembled WGS sequence"/>
</dbReference>
<dbReference type="SUPFAM" id="SSF63380">
    <property type="entry name" value="Riboflavin synthase domain-like"/>
    <property type="match status" value="1"/>
</dbReference>
<dbReference type="InterPro" id="IPR001433">
    <property type="entry name" value="OxRdtase_FAD/NAD-bd"/>
</dbReference>
<accession>A0A2U1CS51</accession>
<feature type="domain" description="FAD-binding FR-type" evidence="5">
    <location>
        <begin position="4"/>
        <end position="111"/>
    </location>
</feature>
<dbReference type="InterPro" id="IPR039261">
    <property type="entry name" value="FNR_nucleotide-bd"/>
</dbReference>
<comment type="caution">
    <text evidence="6">The sequence shown here is derived from an EMBL/GenBank/DDBJ whole genome shotgun (WGS) entry which is preliminary data.</text>
</comment>
<dbReference type="SUPFAM" id="SSF52343">
    <property type="entry name" value="Ferredoxin reductase-like, C-terminal NADP-linked domain"/>
    <property type="match status" value="1"/>
</dbReference>
<dbReference type="InterPro" id="IPR033892">
    <property type="entry name" value="FNR_bac"/>
</dbReference>
<dbReference type="CDD" id="cd06195">
    <property type="entry name" value="FNR1"/>
    <property type="match status" value="1"/>
</dbReference>
<keyword evidence="7" id="KW-1185">Reference proteome</keyword>
<sequence length="294" mass="32298">MPDSKYTRETVLQVDSWVPGKLLSVKTTRSPEFEFTAGQFARLGLPAAGLPDEPPSIWRAYSMVTPPSQRDLLEFYSIVVPEGEFSPRLAALQPGDPLYVDKTAFGFLTLDRFIPGGAAPSSPDGTAIDAVSPAGNRPDDATGYGDLWLLATGTGLSAYLSLLQDPATWSAFDHIVLVHGVRSVEELAYRERILQWSREGLPEAAALPRRARLTYLPVPTREPYQDMPQARLTRLIEDGRLEALAGRELNADVSKVMLCGNPDMLSEARQLLKTRGFAVGRRGNPGNLALENYW</sequence>
<dbReference type="PANTHER" id="PTHR47878:SF2">
    <property type="entry name" value="OXIDOREDUCTASE FAD_NAD(P)-BINDING DOMAIN PROTEIN"/>
    <property type="match status" value="1"/>
</dbReference>
<dbReference type="STRING" id="1231391.GCA_000308195_02195"/>
<keyword evidence="3" id="KW-0547">Nucleotide-binding</keyword>
<dbReference type="InterPro" id="IPR017927">
    <property type="entry name" value="FAD-bd_FR_type"/>
</dbReference>
<proteinExistence type="inferred from homology"/>
<dbReference type="GO" id="GO:0042167">
    <property type="term" value="P:heme catabolic process"/>
    <property type="evidence" value="ECO:0007669"/>
    <property type="project" value="TreeGrafter"/>
</dbReference>
<evidence type="ECO:0000256" key="4">
    <source>
        <dbReference type="ARBA" id="ARBA00047776"/>
    </source>
</evidence>
<comment type="catalytic activity">
    <reaction evidence="4">
        <text>2 reduced [2Fe-2S]-[ferredoxin] + NADP(+) + H(+) = 2 oxidized [2Fe-2S]-[ferredoxin] + NADPH</text>
        <dbReference type="Rhea" id="RHEA:20125"/>
        <dbReference type="Rhea" id="RHEA-COMP:10000"/>
        <dbReference type="Rhea" id="RHEA-COMP:10001"/>
        <dbReference type="ChEBI" id="CHEBI:15378"/>
        <dbReference type="ChEBI" id="CHEBI:33737"/>
        <dbReference type="ChEBI" id="CHEBI:33738"/>
        <dbReference type="ChEBI" id="CHEBI:57783"/>
        <dbReference type="ChEBI" id="CHEBI:58349"/>
        <dbReference type="EC" id="1.18.1.2"/>
    </reaction>
</comment>
<organism evidence="6 7">
    <name type="scientific">Pusillimonas noertemannii</name>
    <dbReference type="NCBI Taxonomy" id="305977"/>
    <lineage>
        <taxon>Bacteria</taxon>
        <taxon>Pseudomonadati</taxon>
        <taxon>Pseudomonadota</taxon>
        <taxon>Betaproteobacteria</taxon>
        <taxon>Burkholderiales</taxon>
        <taxon>Alcaligenaceae</taxon>
        <taxon>Pusillimonas</taxon>
    </lineage>
</organism>
<dbReference type="EC" id="1.18.1.2" evidence="2"/>
<evidence type="ECO:0000256" key="3">
    <source>
        <dbReference type="ARBA" id="ARBA00022741"/>
    </source>
</evidence>
<dbReference type="OrthoDB" id="9784483at2"/>
<name>A0A2U1CS51_9BURK</name>
<evidence type="ECO:0000313" key="6">
    <source>
        <dbReference type="EMBL" id="PVY68725.1"/>
    </source>
</evidence>
<dbReference type="EMBL" id="QEKO01000001">
    <property type="protein sequence ID" value="PVY68725.1"/>
    <property type="molecule type" value="Genomic_DNA"/>
</dbReference>